<sequence>MAADFQTLEVRQEREHVETVVLCRPEAANALNTRMGEELVAYFEALAMTPSRLRCVILTGAGEKAFCAGGDLKERNGMSVAAWAAQHLVFERMARALVNCPVPIVAAVNGAAYGGGLEIAAACDFIYASERATFALTEVKLGIIPGAGGTQSIARAVGERRAKELILTGRSFSAADALEWGLVNAICPADALVGKTLDTAAQISLNAPLAVRRAKQAISRSSGMSLSDGMAFEIEAYNRLVPTEDRLEGVRAFNEKRAPLFGGC</sequence>
<keyword evidence="3" id="KW-0413">Isomerase</keyword>
<dbReference type="GO" id="GO:0006635">
    <property type="term" value="P:fatty acid beta-oxidation"/>
    <property type="evidence" value="ECO:0007669"/>
    <property type="project" value="TreeGrafter"/>
</dbReference>
<dbReference type="SUPFAM" id="SSF52096">
    <property type="entry name" value="ClpP/crotonase"/>
    <property type="match status" value="1"/>
</dbReference>
<dbReference type="CDD" id="cd06558">
    <property type="entry name" value="crotonase-like"/>
    <property type="match status" value="1"/>
</dbReference>
<comment type="similarity">
    <text evidence="1">Belongs to the enoyl-CoA hydratase/isomerase family.</text>
</comment>
<dbReference type="PANTHER" id="PTHR11941">
    <property type="entry name" value="ENOYL-COA HYDRATASE-RELATED"/>
    <property type="match status" value="1"/>
</dbReference>
<proteinExistence type="inferred from homology"/>
<dbReference type="Gene3D" id="1.10.12.10">
    <property type="entry name" value="Lyase 2-enoyl-coa Hydratase, Chain A, domain 2"/>
    <property type="match status" value="1"/>
</dbReference>
<dbReference type="GO" id="GO:0004300">
    <property type="term" value="F:enoyl-CoA hydratase activity"/>
    <property type="evidence" value="ECO:0007669"/>
    <property type="project" value="UniProtKB-EC"/>
</dbReference>
<organism evidence="3 4">
    <name type="scientific">Mesorhizobium plurifarium</name>
    <dbReference type="NCBI Taxonomy" id="69974"/>
    <lineage>
        <taxon>Bacteria</taxon>
        <taxon>Pseudomonadati</taxon>
        <taxon>Pseudomonadota</taxon>
        <taxon>Alphaproteobacteria</taxon>
        <taxon>Hyphomicrobiales</taxon>
        <taxon>Phyllobacteriaceae</taxon>
        <taxon>Mesorhizobium</taxon>
    </lineage>
</organism>
<reference evidence="4" key="1">
    <citation type="submission" date="2014-08" db="EMBL/GenBank/DDBJ databases">
        <authorList>
            <person name="Edwards T."/>
        </authorList>
    </citation>
    <scope>NUCLEOTIDE SEQUENCE [LARGE SCALE GENOMIC DNA]</scope>
</reference>
<dbReference type="FunFam" id="3.90.226.10:FF:000009">
    <property type="entry name" value="Carnitinyl-CoA dehydratase"/>
    <property type="match status" value="1"/>
</dbReference>
<evidence type="ECO:0000256" key="2">
    <source>
        <dbReference type="ARBA" id="ARBA00023239"/>
    </source>
</evidence>
<protein>
    <submittedName>
        <fullName evidence="3">Enoyl-CoA hydratase-isomerase</fullName>
        <ecNumber evidence="3">4.2.1.17</ecNumber>
    </submittedName>
</protein>
<gene>
    <name evidence="3" type="primary">paaF</name>
    <name evidence="3" type="ORF">MPL1032_240276</name>
</gene>
<dbReference type="EC" id="4.2.1.17" evidence="3"/>
<evidence type="ECO:0000313" key="3">
    <source>
        <dbReference type="EMBL" id="CDX58831.1"/>
    </source>
</evidence>
<dbReference type="InterPro" id="IPR001753">
    <property type="entry name" value="Enoyl-CoA_hydra/iso"/>
</dbReference>
<accession>A0A0K2W1E6</accession>
<dbReference type="Proteomes" id="UP000182888">
    <property type="component" value="Unassembled WGS sequence"/>
</dbReference>
<dbReference type="Gene3D" id="3.90.226.10">
    <property type="entry name" value="2-enoyl-CoA Hydratase, Chain A, domain 1"/>
    <property type="match status" value="1"/>
</dbReference>
<evidence type="ECO:0000313" key="4">
    <source>
        <dbReference type="Proteomes" id="UP000182888"/>
    </source>
</evidence>
<dbReference type="InterPro" id="IPR014748">
    <property type="entry name" value="Enoyl-CoA_hydra_C"/>
</dbReference>
<dbReference type="InterPro" id="IPR029045">
    <property type="entry name" value="ClpP/crotonase-like_dom_sf"/>
</dbReference>
<dbReference type="EMBL" id="CCND01000017">
    <property type="protein sequence ID" value="CDX58831.1"/>
    <property type="molecule type" value="Genomic_DNA"/>
</dbReference>
<keyword evidence="2 3" id="KW-0456">Lyase</keyword>
<dbReference type="GO" id="GO:0016853">
    <property type="term" value="F:isomerase activity"/>
    <property type="evidence" value="ECO:0007669"/>
    <property type="project" value="UniProtKB-KW"/>
</dbReference>
<evidence type="ECO:0000256" key="1">
    <source>
        <dbReference type="ARBA" id="ARBA00005254"/>
    </source>
</evidence>
<dbReference type="FunFam" id="1.10.12.10:FF:000001">
    <property type="entry name" value="Probable enoyl-CoA hydratase, mitochondrial"/>
    <property type="match status" value="1"/>
</dbReference>
<dbReference type="AlphaFoldDB" id="A0A0K2W1E6"/>
<dbReference type="PANTHER" id="PTHR11941:SF54">
    <property type="entry name" value="ENOYL-COA HYDRATASE, MITOCHONDRIAL"/>
    <property type="match status" value="1"/>
</dbReference>
<dbReference type="Pfam" id="PF00378">
    <property type="entry name" value="ECH_1"/>
    <property type="match status" value="1"/>
</dbReference>
<name>A0A0K2W1E6_MESPL</name>